<keyword evidence="10" id="KW-0902">Two-component regulatory system</keyword>
<evidence type="ECO:0000256" key="11">
    <source>
        <dbReference type="ARBA" id="ARBA00023136"/>
    </source>
</evidence>
<dbReference type="InterPro" id="IPR036890">
    <property type="entry name" value="HATPase_C_sf"/>
</dbReference>
<keyword evidence="8 15" id="KW-0418">Kinase</keyword>
<comment type="caution">
    <text evidence="15">The sequence shown here is derived from an EMBL/GenBank/DDBJ whole genome shotgun (WGS) entry which is preliminary data.</text>
</comment>
<evidence type="ECO:0000256" key="12">
    <source>
        <dbReference type="SAM" id="Coils"/>
    </source>
</evidence>
<dbReference type="RefSeq" id="WP_241296005.1">
    <property type="nucleotide sequence ID" value="NZ_JAKZGR010000011.1"/>
</dbReference>
<evidence type="ECO:0000256" key="9">
    <source>
        <dbReference type="ARBA" id="ARBA00022840"/>
    </source>
</evidence>
<name>A0ABV8EJF4_9BACT</name>
<feature type="transmembrane region" description="Helical" evidence="13">
    <location>
        <begin position="108"/>
        <end position="125"/>
    </location>
</feature>
<feature type="transmembrane region" description="Helical" evidence="13">
    <location>
        <begin position="29"/>
        <end position="49"/>
    </location>
</feature>
<dbReference type="SUPFAM" id="SSF55874">
    <property type="entry name" value="ATPase domain of HSP90 chaperone/DNA topoisomerase II/histidine kinase"/>
    <property type="match status" value="1"/>
</dbReference>
<dbReference type="InterPro" id="IPR050398">
    <property type="entry name" value="HssS/ArlS-like"/>
</dbReference>
<evidence type="ECO:0000256" key="8">
    <source>
        <dbReference type="ARBA" id="ARBA00022777"/>
    </source>
</evidence>
<dbReference type="Proteomes" id="UP001595766">
    <property type="component" value="Unassembled WGS sequence"/>
</dbReference>
<dbReference type="InterPro" id="IPR005467">
    <property type="entry name" value="His_kinase_dom"/>
</dbReference>
<feature type="coiled-coil region" evidence="12">
    <location>
        <begin position="199"/>
        <end position="226"/>
    </location>
</feature>
<keyword evidence="16" id="KW-1185">Reference proteome</keyword>
<evidence type="ECO:0000256" key="6">
    <source>
        <dbReference type="ARBA" id="ARBA00022679"/>
    </source>
</evidence>
<reference evidence="16" key="1">
    <citation type="journal article" date="2019" name="Int. J. Syst. Evol. Microbiol.">
        <title>The Global Catalogue of Microorganisms (GCM) 10K type strain sequencing project: providing services to taxonomists for standard genome sequencing and annotation.</title>
        <authorList>
            <consortium name="The Broad Institute Genomics Platform"/>
            <consortium name="The Broad Institute Genome Sequencing Center for Infectious Disease"/>
            <person name="Wu L."/>
            <person name="Ma J."/>
        </authorList>
    </citation>
    <scope>NUCLEOTIDE SEQUENCE [LARGE SCALE GENOMIC DNA]</scope>
    <source>
        <strain evidence="16">CECT 8551</strain>
    </source>
</reference>
<keyword evidence="13" id="KW-1133">Transmembrane helix</keyword>
<gene>
    <name evidence="15" type="ORF">ACFOUP_05355</name>
</gene>
<proteinExistence type="predicted"/>
<evidence type="ECO:0000256" key="13">
    <source>
        <dbReference type="SAM" id="Phobius"/>
    </source>
</evidence>
<feature type="transmembrane region" description="Helical" evidence="13">
    <location>
        <begin position="156"/>
        <end position="177"/>
    </location>
</feature>
<dbReference type="EMBL" id="JBHSAV010000016">
    <property type="protein sequence ID" value="MFC3975791.1"/>
    <property type="molecule type" value="Genomic_DNA"/>
</dbReference>
<keyword evidence="13" id="KW-0812">Transmembrane</keyword>
<evidence type="ECO:0000256" key="4">
    <source>
        <dbReference type="ARBA" id="ARBA00022475"/>
    </source>
</evidence>
<comment type="catalytic activity">
    <reaction evidence="1">
        <text>ATP + protein L-histidine = ADP + protein N-phospho-L-histidine.</text>
        <dbReference type="EC" id="2.7.13.3"/>
    </reaction>
</comment>
<keyword evidence="7" id="KW-0547">Nucleotide-binding</keyword>
<feature type="domain" description="Histidine kinase" evidence="14">
    <location>
        <begin position="229"/>
        <end position="444"/>
    </location>
</feature>
<feature type="transmembrane region" description="Helical" evidence="13">
    <location>
        <begin position="55"/>
        <end position="74"/>
    </location>
</feature>
<protein>
    <recommendedName>
        <fullName evidence="3">histidine kinase</fullName>
        <ecNumber evidence="3">2.7.13.3</ecNumber>
    </recommendedName>
</protein>
<dbReference type="InterPro" id="IPR003594">
    <property type="entry name" value="HATPase_dom"/>
</dbReference>
<dbReference type="PANTHER" id="PTHR45528:SF1">
    <property type="entry name" value="SENSOR HISTIDINE KINASE CPXA"/>
    <property type="match status" value="1"/>
</dbReference>
<evidence type="ECO:0000256" key="10">
    <source>
        <dbReference type="ARBA" id="ARBA00023012"/>
    </source>
</evidence>
<dbReference type="PANTHER" id="PTHR45528">
    <property type="entry name" value="SENSOR HISTIDINE KINASE CPXA"/>
    <property type="match status" value="1"/>
</dbReference>
<organism evidence="15 16">
    <name type="scientific">Belliella kenyensis</name>
    <dbReference type="NCBI Taxonomy" id="1472724"/>
    <lineage>
        <taxon>Bacteria</taxon>
        <taxon>Pseudomonadati</taxon>
        <taxon>Bacteroidota</taxon>
        <taxon>Cytophagia</taxon>
        <taxon>Cytophagales</taxon>
        <taxon>Cyclobacteriaceae</taxon>
        <taxon>Belliella</taxon>
    </lineage>
</organism>
<evidence type="ECO:0000259" key="14">
    <source>
        <dbReference type="PROSITE" id="PS50109"/>
    </source>
</evidence>
<comment type="subcellular location">
    <subcellularLocation>
        <location evidence="2">Cell membrane</location>
        <topology evidence="2">Multi-pass membrane protein</topology>
    </subcellularLocation>
</comment>
<accession>A0ABV8EJF4</accession>
<dbReference type="Pfam" id="PF02518">
    <property type="entry name" value="HATPase_c"/>
    <property type="match status" value="1"/>
</dbReference>
<keyword evidence="11 13" id="KW-0472">Membrane</keyword>
<evidence type="ECO:0000256" key="7">
    <source>
        <dbReference type="ARBA" id="ARBA00022741"/>
    </source>
</evidence>
<evidence type="ECO:0000256" key="1">
    <source>
        <dbReference type="ARBA" id="ARBA00000085"/>
    </source>
</evidence>
<feature type="transmembrane region" description="Helical" evidence="13">
    <location>
        <begin position="132"/>
        <end position="150"/>
    </location>
</feature>
<evidence type="ECO:0000256" key="2">
    <source>
        <dbReference type="ARBA" id="ARBA00004651"/>
    </source>
</evidence>
<evidence type="ECO:0000256" key="3">
    <source>
        <dbReference type="ARBA" id="ARBA00012438"/>
    </source>
</evidence>
<evidence type="ECO:0000313" key="16">
    <source>
        <dbReference type="Proteomes" id="UP001595766"/>
    </source>
</evidence>
<evidence type="ECO:0000256" key="5">
    <source>
        <dbReference type="ARBA" id="ARBA00022553"/>
    </source>
</evidence>
<keyword evidence="4" id="KW-1003">Cell membrane</keyword>
<evidence type="ECO:0000313" key="15">
    <source>
        <dbReference type="EMBL" id="MFC3975791.1"/>
    </source>
</evidence>
<keyword evidence="6" id="KW-0808">Transferase</keyword>
<dbReference type="PROSITE" id="PS50109">
    <property type="entry name" value="HIS_KIN"/>
    <property type="match status" value="1"/>
</dbReference>
<keyword evidence="5" id="KW-0597">Phosphoprotein</keyword>
<keyword evidence="12" id="KW-0175">Coiled coil</keyword>
<dbReference type="Gene3D" id="3.30.565.10">
    <property type="entry name" value="Histidine kinase-like ATPase, C-terminal domain"/>
    <property type="match status" value="1"/>
</dbReference>
<dbReference type="EC" id="2.7.13.3" evidence="3"/>
<dbReference type="GO" id="GO:0016301">
    <property type="term" value="F:kinase activity"/>
    <property type="evidence" value="ECO:0007669"/>
    <property type="project" value="UniProtKB-KW"/>
</dbReference>
<keyword evidence="9" id="KW-0067">ATP-binding</keyword>
<feature type="transmembrane region" description="Helical" evidence="13">
    <location>
        <begin position="83"/>
        <end position="102"/>
    </location>
</feature>
<sequence>MEVTLHPTNQIQIELKNHFNKKSWNAGNYVYWGITSVFLGLYILEFFLLKSTWQTTFLFKSIIISVGFFIYYGLKKHSTKPNALVLIYISLFATYCFSIIHIESGYVVTLYFAILTIVISVSNYLMLWNSNFSIIEVLIVILIFLLFHWLDHFVHVWEILSLGGYVFFTFVFLTAFIPDARKRNYMLNIDRDLKKQNTINNLSTKLTELQIQMEELNQLNKIDREKEKILRHDLKNKISNIIGLSQLIDGQEAEEDKIYIELLRDVSTDLLKYADNLYSKNEQKSKSSLNLKMEPVNIFASFKKTRNEIKAKLEKKAIELVLPEKDPRNYIEADFLVVNNILENILNYLINWSNEQSKIYVTFVAIDSYLKIEIEAPATQISPDKLNNIFKPIENFEFTSSFDKPVGLGLQIAKSMTEKLGGYFKYQTQLNGGVTFKLEFKSIENSEL</sequence>